<proteinExistence type="predicted"/>
<reference evidence="1" key="1">
    <citation type="journal article" date="2014" name="Front. Microbiol.">
        <title>High frequency of phylogenetically diverse reductive dehalogenase-homologous genes in deep subseafloor sedimentary metagenomes.</title>
        <authorList>
            <person name="Kawai M."/>
            <person name="Futagami T."/>
            <person name="Toyoda A."/>
            <person name="Takaki Y."/>
            <person name="Nishi S."/>
            <person name="Hori S."/>
            <person name="Arai W."/>
            <person name="Tsubouchi T."/>
            <person name="Morono Y."/>
            <person name="Uchiyama I."/>
            <person name="Ito T."/>
            <person name="Fujiyama A."/>
            <person name="Inagaki F."/>
            <person name="Takami H."/>
        </authorList>
    </citation>
    <scope>NUCLEOTIDE SEQUENCE</scope>
    <source>
        <strain evidence="1">Expedition CK06-06</strain>
    </source>
</reference>
<sequence>QDVLQISNYLKQHGAGMFGLIICRSGGDSSCTHTLREIWTIDKKLIIVLTDYDIEQMLLTRSSGAQSDTIIRQKIEEFRLTL</sequence>
<name>X1IMU8_9ZZZZ</name>
<feature type="non-terminal residue" evidence="1">
    <location>
        <position position="1"/>
    </location>
</feature>
<accession>X1IMU8</accession>
<dbReference type="EMBL" id="BARU01037036">
    <property type="protein sequence ID" value="GAH83771.1"/>
    <property type="molecule type" value="Genomic_DNA"/>
</dbReference>
<protein>
    <submittedName>
        <fullName evidence="1">Uncharacterized protein</fullName>
    </submittedName>
</protein>
<gene>
    <name evidence="1" type="ORF">S03H2_57762</name>
</gene>
<comment type="caution">
    <text evidence="1">The sequence shown here is derived from an EMBL/GenBank/DDBJ whole genome shotgun (WGS) entry which is preliminary data.</text>
</comment>
<organism evidence="1">
    <name type="scientific">marine sediment metagenome</name>
    <dbReference type="NCBI Taxonomy" id="412755"/>
    <lineage>
        <taxon>unclassified sequences</taxon>
        <taxon>metagenomes</taxon>
        <taxon>ecological metagenomes</taxon>
    </lineage>
</organism>
<evidence type="ECO:0000313" key="1">
    <source>
        <dbReference type="EMBL" id="GAH83771.1"/>
    </source>
</evidence>
<dbReference type="AlphaFoldDB" id="X1IMU8"/>